<dbReference type="EMBL" id="JACGWM010000004">
    <property type="protein sequence ID" value="KAL0376666.1"/>
    <property type="molecule type" value="Genomic_DNA"/>
</dbReference>
<dbReference type="InterPro" id="IPR004158">
    <property type="entry name" value="DUF247_pln"/>
</dbReference>
<protein>
    <submittedName>
        <fullName evidence="1">Uncharacterized protein</fullName>
    </submittedName>
</protein>
<sequence length="884" mass="101728">MGQADEILNSIIEELRKLPSEYPNPHFLIDNLQSDVKRDNVYDPEIVAIGFYNHKKYYLEDMQIYKLMYLKRFLGRKYESDNNVNDVPATDSANSTNNVTANVGRHPCFPFYETKAKKSATESAAGSTVSTTDNEARAKESVGCHLRFPFCITKGKNVVEEIAGSSVKEIAGSSVNAEEHAKESAERSVNAVVRENKNADKIVQAVVRMEERVRKWYGGRVDPAEGSDFVKMLVTDGCFLIELLRCYGLDNWRDPNDPIFKYERILSQLRHDIVLNDNQIPFFVLNDLFNMTQSKDPKDNLFTLTLRFVQGMFLDLSIPKNLKFDVPDHLLGLIHDVWVFPFAKNNTERRNQATLGMRANINSASDLKDTGIDFKISQDCNGLMDIKFVHKCLGAILKIPQLNIYYETESQIRNLVAYEQHLPDGKPRYVSDYTFFMHCLINNSNDVELLRRIGIIGDWLGNDEESRCKELVSLETTSEQNLDRNSIILDIKEELNELPSRYSRPSIFKVDDYLRSGGWDNVYDPEIVAIGPYHHGKTHLKYMELHKFRYLKRLLDRRNENQADHYIDAVIGMEERARKCYAGSIDLSKNDFVKLMVRDGCFLIELLRYHGLKNLRDPDDPILQERTLSQLRHDIVLVENQLPFFLLNQLFIMTKSEDPNDDIISLTLLFVKGMFLNLSAPVGSLQIKKIDHLFGLIHDVWVLPFMKTVLQGNIGKNNQASAVEWDNINSASGLREAGIKFKKAKDYTSLMDIKFVGGVLRIPQLNIYYETESQFTNLVAYEQYLPDGEPRYVSDYTFFLHCLINTPQDVELLRRRGIIGNCLGNDEEVSLMFNRLGKSILTSSKFSYSQTFADVNRHYRRRTKKWVAKLWRIISTAHGRSSSF</sequence>
<name>A0AAW2RA31_9LAMI</name>
<dbReference type="AlphaFoldDB" id="A0AAW2RA31"/>
<dbReference type="PANTHER" id="PTHR31170">
    <property type="entry name" value="BNAC04G53230D PROTEIN"/>
    <property type="match status" value="1"/>
</dbReference>
<dbReference type="PANTHER" id="PTHR31170:SF17">
    <property type="match status" value="1"/>
</dbReference>
<reference evidence="1" key="1">
    <citation type="submission" date="2020-06" db="EMBL/GenBank/DDBJ databases">
        <authorList>
            <person name="Li T."/>
            <person name="Hu X."/>
            <person name="Zhang T."/>
            <person name="Song X."/>
            <person name="Zhang H."/>
            <person name="Dai N."/>
            <person name="Sheng W."/>
            <person name="Hou X."/>
            <person name="Wei L."/>
        </authorList>
    </citation>
    <scope>NUCLEOTIDE SEQUENCE</scope>
    <source>
        <strain evidence="1">KEN8</strain>
        <tissue evidence="1">Leaf</tissue>
    </source>
</reference>
<proteinExistence type="predicted"/>
<gene>
    <name evidence="1" type="ORF">Scaly_0784200</name>
</gene>
<evidence type="ECO:0000313" key="1">
    <source>
        <dbReference type="EMBL" id="KAL0376666.1"/>
    </source>
</evidence>
<organism evidence="1">
    <name type="scientific">Sesamum calycinum</name>
    <dbReference type="NCBI Taxonomy" id="2727403"/>
    <lineage>
        <taxon>Eukaryota</taxon>
        <taxon>Viridiplantae</taxon>
        <taxon>Streptophyta</taxon>
        <taxon>Embryophyta</taxon>
        <taxon>Tracheophyta</taxon>
        <taxon>Spermatophyta</taxon>
        <taxon>Magnoliopsida</taxon>
        <taxon>eudicotyledons</taxon>
        <taxon>Gunneridae</taxon>
        <taxon>Pentapetalae</taxon>
        <taxon>asterids</taxon>
        <taxon>lamiids</taxon>
        <taxon>Lamiales</taxon>
        <taxon>Pedaliaceae</taxon>
        <taxon>Sesamum</taxon>
    </lineage>
</organism>
<dbReference type="Pfam" id="PF03140">
    <property type="entry name" value="DUF247"/>
    <property type="match status" value="3"/>
</dbReference>
<accession>A0AAW2RA31</accession>
<reference evidence="1" key="2">
    <citation type="journal article" date="2024" name="Plant">
        <title>Genomic evolution and insights into agronomic trait innovations of Sesamum species.</title>
        <authorList>
            <person name="Miao H."/>
            <person name="Wang L."/>
            <person name="Qu L."/>
            <person name="Liu H."/>
            <person name="Sun Y."/>
            <person name="Le M."/>
            <person name="Wang Q."/>
            <person name="Wei S."/>
            <person name="Zheng Y."/>
            <person name="Lin W."/>
            <person name="Duan Y."/>
            <person name="Cao H."/>
            <person name="Xiong S."/>
            <person name="Wang X."/>
            <person name="Wei L."/>
            <person name="Li C."/>
            <person name="Ma Q."/>
            <person name="Ju M."/>
            <person name="Zhao R."/>
            <person name="Li G."/>
            <person name="Mu C."/>
            <person name="Tian Q."/>
            <person name="Mei H."/>
            <person name="Zhang T."/>
            <person name="Gao T."/>
            <person name="Zhang H."/>
        </authorList>
    </citation>
    <scope>NUCLEOTIDE SEQUENCE</scope>
    <source>
        <strain evidence="1">KEN8</strain>
    </source>
</reference>
<comment type="caution">
    <text evidence="1">The sequence shown here is derived from an EMBL/GenBank/DDBJ whole genome shotgun (WGS) entry which is preliminary data.</text>
</comment>